<gene>
    <name evidence="1" type="ORF">CU098_012176</name>
</gene>
<evidence type="ECO:0000313" key="1">
    <source>
        <dbReference type="EMBL" id="RCI01489.1"/>
    </source>
</evidence>
<dbReference type="EMBL" id="PJQM01001736">
    <property type="protein sequence ID" value="RCI01489.1"/>
    <property type="molecule type" value="Genomic_DNA"/>
</dbReference>
<dbReference type="InterPro" id="IPR016162">
    <property type="entry name" value="Ald_DH_N"/>
</dbReference>
<organism evidence="1 2">
    <name type="scientific">Rhizopus stolonifer</name>
    <name type="common">Rhizopus nigricans</name>
    <dbReference type="NCBI Taxonomy" id="4846"/>
    <lineage>
        <taxon>Eukaryota</taxon>
        <taxon>Fungi</taxon>
        <taxon>Fungi incertae sedis</taxon>
        <taxon>Mucoromycota</taxon>
        <taxon>Mucoromycotina</taxon>
        <taxon>Mucoromycetes</taxon>
        <taxon>Mucorales</taxon>
        <taxon>Mucorineae</taxon>
        <taxon>Rhizopodaceae</taxon>
        <taxon>Rhizopus</taxon>
    </lineage>
</organism>
<dbReference type="GO" id="GO:0016620">
    <property type="term" value="F:oxidoreductase activity, acting on the aldehyde or oxo group of donors, NAD or NADP as acceptor"/>
    <property type="evidence" value="ECO:0007669"/>
    <property type="project" value="InterPro"/>
</dbReference>
<accession>A0A367KH54</accession>
<reference evidence="1 2" key="1">
    <citation type="journal article" date="2018" name="G3 (Bethesda)">
        <title>Phylogenetic and Phylogenomic Definition of Rhizopus Species.</title>
        <authorList>
            <person name="Gryganskyi A.P."/>
            <person name="Golan J."/>
            <person name="Dolatabadi S."/>
            <person name="Mondo S."/>
            <person name="Robb S."/>
            <person name="Idnurm A."/>
            <person name="Muszewska A."/>
            <person name="Steczkiewicz K."/>
            <person name="Masonjones S."/>
            <person name="Liao H.L."/>
            <person name="Gajdeczka M.T."/>
            <person name="Anike F."/>
            <person name="Vuek A."/>
            <person name="Anishchenko I.M."/>
            <person name="Voigt K."/>
            <person name="de Hoog G.S."/>
            <person name="Smith M.E."/>
            <person name="Heitman J."/>
            <person name="Vilgalys R."/>
            <person name="Stajich J.E."/>
        </authorList>
    </citation>
    <scope>NUCLEOTIDE SEQUENCE [LARGE SCALE GENOMIC DNA]</scope>
    <source>
        <strain evidence="1 2">LSU 92-RS-03</strain>
    </source>
</reference>
<dbReference type="Proteomes" id="UP000253551">
    <property type="component" value="Unassembled WGS sequence"/>
</dbReference>
<dbReference type="InterPro" id="IPR016163">
    <property type="entry name" value="Ald_DH_C"/>
</dbReference>
<proteinExistence type="predicted"/>
<protein>
    <submittedName>
        <fullName evidence="1">Uncharacterized protein</fullName>
    </submittedName>
</protein>
<dbReference type="InterPro" id="IPR016161">
    <property type="entry name" value="Ald_DH/histidinol_DH"/>
</dbReference>
<feature type="non-terminal residue" evidence="1">
    <location>
        <position position="105"/>
    </location>
</feature>
<evidence type="ECO:0000313" key="2">
    <source>
        <dbReference type="Proteomes" id="UP000253551"/>
    </source>
</evidence>
<dbReference type="STRING" id="4846.A0A367KH54"/>
<dbReference type="AlphaFoldDB" id="A0A367KH54"/>
<dbReference type="OrthoDB" id="440325at2759"/>
<dbReference type="Gene3D" id="3.40.605.10">
    <property type="entry name" value="Aldehyde Dehydrogenase, Chain A, domain 1"/>
    <property type="match status" value="1"/>
</dbReference>
<keyword evidence="2" id="KW-1185">Reference proteome</keyword>
<sequence>MKIHVLGDFVNVSSGPGLSIFVMKNSDEDALQYAPISFVLIGEITSQSRRLRVLDQTSSGRNLADDTSMHSQEFSLSFGGANGSDVGKYHGQSTFETFTQEKFII</sequence>
<name>A0A367KH54_RHIST</name>
<dbReference type="SUPFAM" id="SSF53720">
    <property type="entry name" value="ALDH-like"/>
    <property type="match status" value="1"/>
</dbReference>
<dbReference type="Gene3D" id="3.40.309.10">
    <property type="entry name" value="Aldehyde Dehydrogenase, Chain A, domain 2"/>
    <property type="match status" value="1"/>
</dbReference>
<comment type="caution">
    <text evidence="1">The sequence shown here is derived from an EMBL/GenBank/DDBJ whole genome shotgun (WGS) entry which is preliminary data.</text>
</comment>